<protein>
    <submittedName>
        <fullName evidence="3">Uncharacterized protein</fullName>
    </submittedName>
</protein>
<evidence type="ECO:0000256" key="1">
    <source>
        <dbReference type="SAM" id="MobiDB-lite"/>
    </source>
</evidence>
<keyword evidence="2" id="KW-0472">Membrane</keyword>
<feature type="region of interest" description="Disordered" evidence="1">
    <location>
        <begin position="136"/>
        <end position="156"/>
    </location>
</feature>
<name>A0ABW5JHL0_9BACT</name>
<feature type="transmembrane region" description="Helical" evidence="2">
    <location>
        <begin position="115"/>
        <end position="133"/>
    </location>
</feature>
<sequence>MYVESTITVSKSSRWLMGMWIGLMVLLMTKPAAAQHSQIPSVVVINAQKQQDLTLPMEVEPAVNSLPEAGSSIYMRPVQPLAAPGPVSGTAWAIEQWRRPSRSQRFVEAIKENKYLAIGAGVLTVSVVAILASGSGGGTPEPGITPLPMPAGRPGS</sequence>
<comment type="caution">
    <text evidence="3">The sequence shown here is derived from an EMBL/GenBank/DDBJ whole genome shotgun (WGS) entry which is preliminary data.</text>
</comment>
<keyword evidence="4" id="KW-1185">Reference proteome</keyword>
<feature type="transmembrane region" description="Helical" evidence="2">
    <location>
        <begin position="12"/>
        <end position="29"/>
    </location>
</feature>
<gene>
    <name evidence="3" type="ORF">ACFSVN_04900</name>
</gene>
<reference evidence="4" key="1">
    <citation type="journal article" date="2019" name="Int. J. Syst. Evol. Microbiol.">
        <title>The Global Catalogue of Microorganisms (GCM) 10K type strain sequencing project: providing services to taxonomists for standard genome sequencing and annotation.</title>
        <authorList>
            <consortium name="The Broad Institute Genomics Platform"/>
            <consortium name="The Broad Institute Genome Sequencing Center for Infectious Disease"/>
            <person name="Wu L."/>
            <person name="Ma J."/>
        </authorList>
    </citation>
    <scope>NUCLEOTIDE SEQUENCE [LARGE SCALE GENOMIC DNA]</scope>
    <source>
        <strain evidence="4">KCTC 52042</strain>
    </source>
</reference>
<keyword evidence="2" id="KW-0812">Transmembrane</keyword>
<organism evidence="3 4">
    <name type="scientific">Gracilimonas halophila</name>
    <dbReference type="NCBI Taxonomy" id="1834464"/>
    <lineage>
        <taxon>Bacteria</taxon>
        <taxon>Pseudomonadati</taxon>
        <taxon>Balneolota</taxon>
        <taxon>Balneolia</taxon>
        <taxon>Balneolales</taxon>
        <taxon>Balneolaceae</taxon>
        <taxon>Gracilimonas</taxon>
    </lineage>
</organism>
<evidence type="ECO:0000313" key="3">
    <source>
        <dbReference type="EMBL" id="MFD2531781.1"/>
    </source>
</evidence>
<proteinExistence type="predicted"/>
<accession>A0ABW5JHL0</accession>
<dbReference type="EMBL" id="JBHULI010000007">
    <property type="protein sequence ID" value="MFD2531781.1"/>
    <property type="molecule type" value="Genomic_DNA"/>
</dbReference>
<keyword evidence="2" id="KW-1133">Transmembrane helix</keyword>
<evidence type="ECO:0000256" key="2">
    <source>
        <dbReference type="SAM" id="Phobius"/>
    </source>
</evidence>
<evidence type="ECO:0000313" key="4">
    <source>
        <dbReference type="Proteomes" id="UP001597460"/>
    </source>
</evidence>
<feature type="compositionally biased region" description="Pro residues" evidence="1">
    <location>
        <begin position="143"/>
        <end position="156"/>
    </location>
</feature>
<dbReference type="Proteomes" id="UP001597460">
    <property type="component" value="Unassembled WGS sequence"/>
</dbReference>